<sequence length="272" mass="31699">MQYKNIQGLDVPEIGLGTYKLHDRECERVLRTALDIGYRHIDTAQMYKNEREIGKALSVSNIPREDIFLTTKIWHTNLDADDVLQSTEQSLRNMDTPYVDLLLIHWPNDQYDLRATIESMLVLRDQGKAMNIGVSNFPLPLLRKVNDEIRAPIFCDQVEFHPFIDQLDLLDYAIENDIMLTAYAPLAKGKVNENEALWEIARNYDKTAAQVALRWLIEQENVVAIPKASSEEHLRNNFDIFDFYLEDEDFERIDQLDKNLRLVNPSFAPDWE</sequence>
<accession>A0A1M4TF96</accession>
<dbReference type="PROSITE" id="PS00798">
    <property type="entry name" value="ALDOKETO_REDUCTASE_1"/>
    <property type="match status" value="1"/>
</dbReference>
<dbReference type="RefSeq" id="WP_073059013.1">
    <property type="nucleotide sequence ID" value="NZ_FQUS01000001.1"/>
</dbReference>
<evidence type="ECO:0000256" key="7">
    <source>
        <dbReference type="PIRSR" id="PIRSR000097-3"/>
    </source>
</evidence>
<evidence type="ECO:0000256" key="3">
    <source>
        <dbReference type="ARBA" id="ARBA00023002"/>
    </source>
</evidence>
<keyword evidence="3" id="KW-0560">Oxidoreductase</keyword>
<dbReference type="AlphaFoldDB" id="A0A1M4TF96"/>
<gene>
    <name evidence="9" type="ORF">SAMN05443144_101281</name>
</gene>
<feature type="domain" description="NADP-dependent oxidoreductase" evidence="8">
    <location>
        <begin position="13"/>
        <end position="257"/>
    </location>
</feature>
<dbReference type="InterPro" id="IPR036812">
    <property type="entry name" value="NAD(P)_OxRdtase_dom_sf"/>
</dbReference>
<protein>
    <submittedName>
        <fullName evidence="9">2,5-diketo-D-gluconate reductase B</fullName>
    </submittedName>
</protein>
<keyword evidence="10" id="KW-1185">Reference proteome</keyword>
<dbReference type="PANTHER" id="PTHR43827">
    <property type="entry name" value="2,5-DIKETO-D-GLUCONIC ACID REDUCTASE"/>
    <property type="match status" value="1"/>
</dbReference>
<dbReference type="OrthoDB" id="9804790at2"/>
<name>A0A1M4TF96_9BACT</name>
<dbReference type="PRINTS" id="PR00069">
    <property type="entry name" value="ALDKETRDTASE"/>
</dbReference>
<feature type="binding site" evidence="6">
    <location>
        <position position="105"/>
    </location>
    <ligand>
        <name>substrate</name>
    </ligand>
</feature>
<organism evidence="9 10">
    <name type="scientific">Fodinibius roseus</name>
    <dbReference type="NCBI Taxonomy" id="1194090"/>
    <lineage>
        <taxon>Bacteria</taxon>
        <taxon>Pseudomonadati</taxon>
        <taxon>Balneolota</taxon>
        <taxon>Balneolia</taxon>
        <taxon>Balneolales</taxon>
        <taxon>Balneolaceae</taxon>
        <taxon>Fodinibius</taxon>
    </lineage>
</organism>
<dbReference type="PANTHER" id="PTHR43827:SF3">
    <property type="entry name" value="NADP-DEPENDENT OXIDOREDUCTASE DOMAIN-CONTAINING PROTEIN"/>
    <property type="match status" value="1"/>
</dbReference>
<evidence type="ECO:0000256" key="5">
    <source>
        <dbReference type="PIRSR" id="PIRSR000097-1"/>
    </source>
</evidence>
<evidence type="ECO:0000313" key="10">
    <source>
        <dbReference type="Proteomes" id="UP000184041"/>
    </source>
</evidence>
<dbReference type="Gene3D" id="3.20.20.100">
    <property type="entry name" value="NADP-dependent oxidoreductase domain"/>
    <property type="match status" value="1"/>
</dbReference>
<evidence type="ECO:0000256" key="4">
    <source>
        <dbReference type="ARBA" id="ARBA00049445"/>
    </source>
</evidence>
<dbReference type="Pfam" id="PF00248">
    <property type="entry name" value="Aldo_ket_red"/>
    <property type="match status" value="1"/>
</dbReference>
<keyword evidence="2" id="KW-0521">NADP</keyword>
<dbReference type="PIRSF" id="PIRSF000097">
    <property type="entry name" value="AKR"/>
    <property type="match status" value="1"/>
</dbReference>
<dbReference type="InterPro" id="IPR020471">
    <property type="entry name" value="AKR"/>
</dbReference>
<feature type="active site" description="Proton donor" evidence="5">
    <location>
        <position position="47"/>
    </location>
</feature>
<dbReference type="Proteomes" id="UP000184041">
    <property type="component" value="Unassembled WGS sequence"/>
</dbReference>
<evidence type="ECO:0000256" key="2">
    <source>
        <dbReference type="ARBA" id="ARBA00022857"/>
    </source>
</evidence>
<evidence type="ECO:0000256" key="6">
    <source>
        <dbReference type="PIRSR" id="PIRSR000097-2"/>
    </source>
</evidence>
<dbReference type="SUPFAM" id="SSF51430">
    <property type="entry name" value="NAD(P)-linked oxidoreductase"/>
    <property type="match status" value="1"/>
</dbReference>
<dbReference type="EMBL" id="FQUS01000001">
    <property type="protein sequence ID" value="SHE43172.1"/>
    <property type="molecule type" value="Genomic_DNA"/>
</dbReference>
<evidence type="ECO:0000313" key="9">
    <source>
        <dbReference type="EMBL" id="SHE43172.1"/>
    </source>
</evidence>
<evidence type="ECO:0000256" key="1">
    <source>
        <dbReference type="ARBA" id="ARBA00007905"/>
    </source>
</evidence>
<dbReference type="FunFam" id="3.20.20.100:FF:000002">
    <property type="entry name" value="2,5-diketo-D-gluconic acid reductase A"/>
    <property type="match status" value="1"/>
</dbReference>
<dbReference type="GO" id="GO:0016616">
    <property type="term" value="F:oxidoreductase activity, acting on the CH-OH group of donors, NAD or NADP as acceptor"/>
    <property type="evidence" value="ECO:0007669"/>
    <property type="project" value="UniProtKB-ARBA"/>
</dbReference>
<comment type="similarity">
    <text evidence="1">Belongs to the aldo/keto reductase family.</text>
</comment>
<dbReference type="STRING" id="1194090.SAMN05443144_101281"/>
<feature type="site" description="Lowers pKa of active site Tyr" evidence="7">
    <location>
        <position position="72"/>
    </location>
</feature>
<comment type="catalytic activity">
    <reaction evidence="4">
        <text>hydroxyacetone + NADP(+) = methylglyoxal + NADPH + H(+)</text>
        <dbReference type="Rhea" id="RHEA:27986"/>
        <dbReference type="ChEBI" id="CHEBI:15378"/>
        <dbReference type="ChEBI" id="CHEBI:17158"/>
        <dbReference type="ChEBI" id="CHEBI:27957"/>
        <dbReference type="ChEBI" id="CHEBI:57783"/>
        <dbReference type="ChEBI" id="CHEBI:58349"/>
    </reaction>
</comment>
<proteinExistence type="inferred from homology"/>
<reference evidence="9 10" key="1">
    <citation type="submission" date="2016-11" db="EMBL/GenBank/DDBJ databases">
        <authorList>
            <person name="Jaros S."/>
            <person name="Januszkiewicz K."/>
            <person name="Wedrychowicz H."/>
        </authorList>
    </citation>
    <scope>NUCLEOTIDE SEQUENCE [LARGE SCALE GENOMIC DNA]</scope>
    <source>
        <strain evidence="9 10">DSM 21986</strain>
    </source>
</reference>
<dbReference type="InterPro" id="IPR018170">
    <property type="entry name" value="Aldo/ket_reductase_CS"/>
</dbReference>
<evidence type="ECO:0000259" key="8">
    <source>
        <dbReference type="Pfam" id="PF00248"/>
    </source>
</evidence>
<dbReference type="InterPro" id="IPR023210">
    <property type="entry name" value="NADP_OxRdtase_dom"/>
</dbReference>